<dbReference type="AlphaFoldDB" id="A0AAD4PXL7"/>
<keyword evidence="2" id="KW-1185">Reference proteome</keyword>
<organism evidence="1 2">
    <name type="scientific">Talaromyces proteolyticus</name>
    <dbReference type="NCBI Taxonomy" id="1131652"/>
    <lineage>
        <taxon>Eukaryota</taxon>
        <taxon>Fungi</taxon>
        <taxon>Dikarya</taxon>
        <taxon>Ascomycota</taxon>
        <taxon>Pezizomycotina</taxon>
        <taxon>Eurotiomycetes</taxon>
        <taxon>Eurotiomycetidae</taxon>
        <taxon>Eurotiales</taxon>
        <taxon>Trichocomaceae</taxon>
        <taxon>Talaromyces</taxon>
        <taxon>Talaromyces sect. Bacilispori</taxon>
    </lineage>
</organism>
<evidence type="ECO:0000313" key="2">
    <source>
        <dbReference type="Proteomes" id="UP001201262"/>
    </source>
</evidence>
<evidence type="ECO:0000313" key="1">
    <source>
        <dbReference type="EMBL" id="KAH8696514.1"/>
    </source>
</evidence>
<reference evidence="1" key="1">
    <citation type="submission" date="2021-12" db="EMBL/GenBank/DDBJ databases">
        <title>Convergent genome expansion in fungi linked to evolution of root-endophyte symbiosis.</title>
        <authorList>
            <consortium name="DOE Joint Genome Institute"/>
            <person name="Ke Y.-H."/>
            <person name="Bonito G."/>
            <person name="Liao H.-L."/>
            <person name="Looney B."/>
            <person name="Rojas-Flechas A."/>
            <person name="Nash J."/>
            <person name="Hameed K."/>
            <person name="Schadt C."/>
            <person name="Martin F."/>
            <person name="Crous P.W."/>
            <person name="Miettinen O."/>
            <person name="Magnuson J.K."/>
            <person name="Labbe J."/>
            <person name="Jacobson D."/>
            <person name="Doktycz M.J."/>
            <person name="Veneault-Fourrey C."/>
            <person name="Kuo A."/>
            <person name="Mondo S."/>
            <person name="Calhoun S."/>
            <person name="Riley R."/>
            <person name="Ohm R."/>
            <person name="LaButti K."/>
            <person name="Andreopoulos B."/>
            <person name="Pangilinan J."/>
            <person name="Nolan M."/>
            <person name="Tritt A."/>
            <person name="Clum A."/>
            <person name="Lipzen A."/>
            <person name="Daum C."/>
            <person name="Barry K."/>
            <person name="Grigoriev I.V."/>
            <person name="Vilgalys R."/>
        </authorList>
    </citation>
    <scope>NUCLEOTIDE SEQUENCE</scope>
    <source>
        <strain evidence="1">PMI_201</strain>
    </source>
</reference>
<dbReference type="RefSeq" id="XP_046071450.1">
    <property type="nucleotide sequence ID" value="XM_046220562.1"/>
</dbReference>
<proteinExistence type="predicted"/>
<sequence>MKRCECFSPVLQWLKSLFQREKEPQRIIEIGPPTNFRKEEFTLPLSDDDATLYRQDSHGVLAEKEAARQSIISQKPSRRDQLRAKLIGIGAKLTV</sequence>
<comment type="caution">
    <text evidence="1">The sequence shown here is derived from an EMBL/GenBank/DDBJ whole genome shotgun (WGS) entry which is preliminary data.</text>
</comment>
<dbReference type="GeneID" id="70250849"/>
<name>A0AAD4PXL7_9EURO</name>
<dbReference type="EMBL" id="JAJTJA010000007">
    <property type="protein sequence ID" value="KAH8696514.1"/>
    <property type="molecule type" value="Genomic_DNA"/>
</dbReference>
<accession>A0AAD4PXL7</accession>
<dbReference type="Proteomes" id="UP001201262">
    <property type="component" value="Unassembled WGS sequence"/>
</dbReference>
<gene>
    <name evidence="1" type="ORF">BGW36DRAFT_428519</name>
</gene>
<protein>
    <submittedName>
        <fullName evidence="1">Uncharacterized protein</fullName>
    </submittedName>
</protein>